<dbReference type="InterPro" id="IPR000719">
    <property type="entry name" value="Prot_kinase_dom"/>
</dbReference>
<dbReference type="SUPFAM" id="SSF56112">
    <property type="entry name" value="Protein kinase-like (PK-like)"/>
    <property type="match status" value="1"/>
</dbReference>
<organism evidence="13 14">
    <name type="scientific">Rhododendron simsii</name>
    <name type="common">Sims's rhododendron</name>
    <dbReference type="NCBI Taxonomy" id="118357"/>
    <lineage>
        <taxon>Eukaryota</taxon>
        <taxon>Viridiplantae</taxon>
        <taxon>Streptophyta</taxon>
        <taxon>Embryophyta</taxon>
        <taxon>Tracheophyta</taxon>
        <taxon>Spermatophyta</taxon>
        <taxon>Magnoliopsida</taxon>
        <taxon>eudicotyledons</taxon>
        <taxon>Gunneridae</taxon>
        <taxon>Pentapetalae</taxon>
        <taxon>asterids</taxon>
        <taxon>Ericales</taxon>
        <taxon>Ericaceae</taxon>
        <taxon>Ericoideae</taxon>
        <taxon>Rhodoreae</taxon>
        <taxon>Rhododendron</taxon>
    </lineage>
</organism>
<evidence type="ECO:0000256" key="8">
    <source>
        <dbReference type="ARBA" id="ARBA00022989"/>
    </source>
</evidence>
<reference evidence="13" key="1">
    <citation type="submission" date="2019-11" db="EMBL/GenBank/DDBJ databases">
        <authorList>
            <person name="Liu Y."/>
            <person name="Hou J."/>
            <person name="Li T.-Q."/>
            <person name="Guan C.-H."/>
            <person name="Wu X."/>
            <person name="Wu H.-Z."/>
            <person name="Ling F."/>
            <person name="Zhang R."/>
            <person name="Shi X.-G."/>
            <person name="Ren J.-P."/>
            <person name="Chen E.-F."/>
            <person name="Sun J.-M."/>
        </authorList>
    </citation>
    <scope>NUCLEOTIDE SEQUENCE</scope>
    <source>
        <strain evidence="13">Adult_tree_wgs_1</strain>
        <tissue evidence="13">Leaves</tissue>
    </source>
</reference>
<keyword evidence="4" id="KW-0732">Signal</keyword>
<sequence>MEDTKAKTIAAFIIITLIISLIIARISLGLSNTFYLITVADGAAILAVITFFLLRNRYNNRRRLENQMVSELRTEYSFLRRVAGVPTKFQYSDIEAATDEFKYLLGRGASGSVFKGILSDGTPVAVKRIEWRREKEFRSEVAAIASVQHVNLVRLLGYCCVPTGPRFLVYDFIPNGSLDKWIFPRSKKEEFSPRGKIRHIGGCLEWRSRVRVALDVAKALSYLHHDCRSRILHFDVKPENILLDENYRGFVSDFGLSKLMGLDESRVVTRFRGTKGYLAPEWILQQGVSEKCDVFSYGIVLLEMVGGTRSIIREEDSTDESERKCDQYFPKIVSERLREGRVMEVVDKRVVESGGVDEREVKRLVCVGLWCIQEQAKMRPSMAQVVEMLEGPAAVEEPPETEMMMVKYLSHEKEIRSGHDSIGIAVSPIFAVCVADFANYCFSISRRLPPGFSPFVCSVASVLLYLLGILAEILEFVMGKGLIPADGEIRRFSRCVIVPALHQKRFDETDSNRRVRLKDEEWVRVLDALCNLNLKLEFLSVNFLSWSSSIVSNLLIVPQIYWLSREKKMGKNTKGVASYCSLAWYNSLSPPLQPRQSMASLENSSTSSASASLSAIVDSSDREQLYLVGTSDRQELCLNRSPIVGSHTEFWWV</sequence>
<evidence type="ECO:0000256" key="11">
    <source>
        <dbReference type="SAM" id="Phobius"/>
    </source>
</evidence>
<dbReference type="PANTHER" id="PTHR47974:SF9">
    <property type="entry name" value="RECEPTOR-LIKE SERINE_THREONINE-PROTEIN KINASE"/>
    <property type="match status" value="1"/>
</dbReference>
<dbReference type="PROSITE" id="PS00107">
    <property type="entry name" value="PROTEIN_KINASE_ATP"/>
    <property type="match status" value="1"/>
</dbReference>
<dbReference type="PROSITE" id="PS00108">
    <property type="entry name" value="PROTEIN_KINASE_ST"/>
    <property type="match status" value="1"/>
</dbReference>
<dbReference type="GO" id="GO:0004672">
    <property type="term" value="F:protein kinase activity"/>
    <property type="evidence" value="ECO:0007669"/>
    <property type="project" value="InterPro"/>
</dbReference>
<accession>A0A834HI54</accession>
<keyword evidence="6" id="KW-0418">Kinase</keyword>
<keyword evidence="7 10" id="KW-0067">ATP-binding</keyword>
<dbReference type="SMART" id="SM00220">
    <property type="entry name" value="S_TKc"/>
    <property type="match status" value="1"/>
</dbReference>
<feature type="transmembrane region" description="Helical" evidence="11">
    <location>
        <begin position="452"/>
        <end position="474"/>
    </location>
</feature>
<evidence type="ECO:0000256" key="3">
    <source>
        <dbReference type="ARBA" id="ARBA00022692"/>
    </source>
</evidence>
<keyword evidence="9 11" id="KW-0472">Membrane</keyword>
<evidence type="ECO:0000256" key="1">
    <source>
        <dbReference type="ARBA" id="ARBA00004167"/>
    </source>
</evidence>
<protein>
    <recommendedName>
        <fullName evidence="12">Protein kinase domain-containing protein</fullName>
    </recommendedName>
</protein>
<evidence type="ECO:0000259" key="12">
    <source>
        <dbReference type="PROSITE" id="PS50011"/>
    </source>
</evidence>
<dbReference type="PROSITE" id="PS50011">
    <property type="entry name" value="PROTEIN_KINASE_DOM"/>
    <property type="match status" value="1"/>
</dbReference>
<keyword evidence="3 11" id="KW-0812">Transmembrane</keyword>
<evidence type="ECO:0000313" key="14">
    <source>
        <dbReference type="Proteomes" id="UP000626092"/>
    </source>
</evidence>
<dbReference type="Proteomes" id="UP000626092">
    <property type="component" value="Unassembled WGS sequence"/>
</dbReference>
<feature type="domain" description="Protein kinase" evidence="12">
    <location>
        <begin position="99"/>
        <end position="394"/>
    </location>
</feature>
<evidence type="ECO:0000256" key="6">
    <source>
        <dbReference type="ARBA" id="ARBA00022777"/>
    </source>
</evidence>
<dbReference type="Pfam" id="PF00069">
    <property type="entry name" value="Pkinase"/>
    <property type="match status" value="1"/>
</dbReference>
<dbReference type="GO" id="GO:0016020">
    <property type="term" value="C:membrane"/>
    <property type="evidence" value="ECO:0007669"/>
    <property type="project" value="UniProtKB-SubCell"/>
</dbReference>
<evidence type="ECO:0000256" key="7">
    <source>
        <dbReference type="ARBA" id="ARBA00022840"/>
    </source>
</evidence>
<evidence type="ECO:0000256" key="10">
    <source>
        <dbReference type="PROSITE-ProRule" id="PRU10141"/>
    </source>
</evidence>
<dbReference type="FunFam" id="1.10.510.10:FF:000537">
    <property type="entry name" value="Putative receptor-like protein kinase"/>
    <property type="match status" value="1"/>
</dbReference>
<evidence type="ECO:0000256" key="2">
    <source>
        <dbReference type="ARBA" id="ARBA00022679"/>
    </source>
</evidence>
<dbReference type="PANTHER" id="PTHR47974">
    <property type="entry name" value="OS07G0415500 PROTEIN"/>
    <property type="match status" value="1"/>
</dbReference>
<dbReference type="GO" id="GO:0005524">
    <property type="term" value="F:ATP binding"/>
    <property type="evidence" value="ECO:0007669"/>
    <property type="project" value="UniProtKB-UniRule"/>
</dbReference>
<dbReference type="Gene3D" id="1.10.510.10">
    <property type="entry name" value="Transferase(Phosphotransferase) domain 1"/>
    <property type="match status" value="1"/>
</dbReference>
<keyword evidence="2" id="KW-0808">Transferase</keyword>
<dbReference type="EMBL" id="WJXA01000001">
    <property type="protein sequence ID" value="KAF7152675.1"/>
    <property type="molecule type" value="Genomic_DNA"/>
</dbReference>
<feature type="binding site" evidence="10">
    <location>
        <position position="127"/>
    </location>
    <ligand>
        <name>ATP</name>
        <dbReference type="ChEBI" id="CHEBI:30616"/>
    </ligand>
</feature>
<keyword evidence="5 10" id="KW-0547">Nucleotide-binding</keyword>
<dbReference type="Gene3D" id="3.30.200.20">
    <property type="entry name" value="Phosphorylase Kinase, domain 1"/>
    <property type="match status" value="1"/>
</dbReference>
<dbReference type="AlphaFoldDB" id="A0A834HI54"/>
<evidence type="ECO:0000256" key="9">
    <source>
        <dbReference type="ARBA" id="ARBA00023136"/>
    </source>
</evidence>
<keyword evidence="8 11" id="KW-1133">Transmembrane helix</keyword>
<keyword evidence="14" id="KW-1185">Reference proteome</keyword>
<comment type="subcellular location">
    <subcellularLocation>
        <location evidence="1">Membrane</location>
        <topology evidence="1">Single-pass membrane protein</topology>
    </subcellularLocation>
</comment>
<name>A0A834HI54_RHOSS</name>
<dbReference type="FunFam" id="3.30.200.20:FF:000483">
    <property type="entry name" value="Putative receptor-like protein kinase"/>
    <property type="match status" value="1"/>
</dbReference>
<evidence type="ECO:0000256" key="5">
    <source>
        <dbReference type="ARBA" id="ARBA00022741"/>
    </source>
</evidence>
<evidence type="ECO:0000256" key="4">
    <source>
        <dbReference type="ARBA" id="ARBA00022729"/>
    </source>
</evidence>
<feature type="transmembrane region" description="Helical" evidence="11">
    <location>
        <begin position="9"/>
        <end position="28"/>
    </location>
</feature>
<comment type="caution">
    <text evidence="13">The sequence shown here is derived from an EMBL/GenBank/DDBJ whole genome shotgun (WGS) entry which is preliminary data.</text>
</comment>
<feature type="transmembrane region" description="Helical" evidence="11">
    <location>
        <begin position="34"/>
        <end position="54"/>
    </location>
</feature>
<proteinExistence type="predicted"/>
<dbReference type="InterPro" id="IPR011009">
    <property type="entry name" value="Kinase-like_dom_sf"/>
</dbReference>
<dbReference type="InterPro" id="IPR008271">
    <property type="entry name" value="Ser/Thr_kinase_AS"/>
</dbReference>
<dbReference type="OrthoDB" id="2418081at2759"/>
<feature type="transmembrane region" description="Helical" evidence="11">
    <location>
        <begin position="543"/>
        <end position="564"/>
    </location>
</feature>
<gene>
    <name evidence="13" type="ORF">RHSIM_Rhsim01G0077800</name>
</gene>
<evidence type="ECO:0000313" key="13">
    <source>
        <dbReference type="EMBL" id="KAF7152675.1"/>
    </source>
</evidence>
<dbReference type="InterPro" id="IPR017441">
    <property type="entry name" value="Protein_kinase_ATP_BS"/>
</dbReference>